<reference evidence="2" key="1">
    <citation type="submission" date="2023-05" db="EMBL/GenBank/DDBJ databases">
        <authorList>
            <person name="Stuckert A."/>
        </authorList>
    </citation>
    <scope>NUCLEOTIDE SEQUENCE</scope>
</reference>
<proteinExistence type="predicted"/>
<name>A0ABN9BS45_9NEOB</name>
<evidence type="ECO:0000313" key="2">
    <source>
        <dbReference type="EMBL" id="CAI9550327.1"/>
    </source>
</evidence>
<feature type="region of interest" description="Disordered" evidence="1">
    <location>
        <begin position="38"/>
        <end position="60"/>
    </location>
</feature>
<organism evidence="2 3">
    <name type="scientific">Staurois parvus</name>
    <dbReference type="NCBI Taxonomy" id="386267"/>
    <lineage>
        <taxon>Eukaryota</taxon>
        <taxon>Metazoa</taxon>
        <taxon>Chordata</taxon>
        <taxon>Craniata</taxon>
        <taxon>Vertebrata</taxon>
        <taxon>Euteleostomi</taxon>
        <taxon>Amphibia</taxon>
        <taxon>Batrachia</taxon>
        <taxon>Anura</taxon>
        <taxon>Neobatrachia</taxon>
        <taxon>Ranoidea</taxon>
        <taxon>Ranidae</taxon>
        <taxon>Staurois</taxon>
    </lineage>
</organism>
<gene>
    <name evidence="2" type="ORF">SPARVUS_LOCUS3492766</name>
</gene>
<feature type="non-terminal residue" evidence="2">
    <location>
        <position position="112"/>
    </location>
</feature>
<protein>
    <submittedName>
        <fullName evidence="2">Uncharacterized protein</fullName>
    </submittedName>
</protein>
<sequence length="112" mass="12306">MYVKWFETGMLYYVIIVFKKCHFLKCSNLPPVPAPVRPDVTGTGHRSRMPASAGGDGRGRCRGHIVGAQAKVSEEQMPEQRRMVFPSVARGVTVCGTEMLPRATLGNTAKEV</sequence>
<comment type="caution">
    <text evidence="2">The sequence shown here is derived from an EMBL/GenBank/DDBJ whole genome shotgun (WGS) entry which is preliminary data.</text>
</comment>
<evidence type="ECO:0000256" key="1">
    <source>
        <dbReference type="SAM" id="MobiDB-lite"/>
    </source>
</evidence>
<accession>A0ABN9BS45</accession>
<dbReference type="EMBL" id="CATNWA010005591">
    <property type="protein sequence ID" value="CAI9550327.1"/>
    <property type="molecule type" value="Genomic_DNA"/>
</dbReference>
<keyword evidence="3" id="KW-1185">Reference proteome</keyword>
<evidence type="ECO:0000313" key="3">
    <source>
        <dbReference type="Proteomes" id="UP001162483"/>
    </source>
</evidence>
<dbReference type="Proteomes" id="UP001162483">
    <property type="component" value="Unassembled WGS sequence"/>
</dbReference>